<keyword evidence="2" id="KW-0813">Transport</keyword>
<dbReference type="Proteomes" id="UP000181980">
    <property type="component" value="Unassembled WGS sequence"/>
</dbReference>
<evidence type="ECO:0000256" key="6">
    <source>
        <dbReference type="ARBA" id="ARBA00023136"/>
    </source>
</evidence>
<evidence type="ECO:0000313" key="10">
    <source>
        <dbReference type="Proteomes" id="UP000181980"/>
    </source>
</evidence>
<dbReference type="PROSITE" id="PS00216">
    <property type="entry name" value="SUGAR_TRANSPORT_1"/>
    <property type="match status" value="1"/>
</dbReference>
<gene>
    <name evidence="9" type="ORF">SAMN04488561_6620</name>
</gene>
<evidence type="ECO:0000313" key="9">
    <source>
        <dbReference type="EMBL" id="SEF18556.1"/>
    </source>
</evidence>
<dbReference type="AlphaFoldDB" id="A0A1H5PXM7"/>
<feature type="transmembrane region" description="Helical" evidence="7">
    <location>
        <begin position="335"/>
        <end position="354"/>
    </location>
</feature>
<organism evidence="9 10">
    <name type="scientific">Jiangella alba</name>
    <dbReference type="NCBI Taxonomy" id="561176"/>
    <lineage>
        <taxon>Bacteria</taxon>
        <taxon>Bacillati</taxon>
        <taxon>Actinomycetota</taxon>
        <taxon>Actinomycetes</taxon>
        <taxon>Jiangellales</taxon>
        <taxon>Jiangellaceae</taxon>
        <taxon>Jiangella</taxon>
    </lineage>
</organism>
<name>A0A1H5PXM7_9ACTN</name>
<feature type="transmembrane region" description="Helical" evidence="7">
    <location>
        <begin position="105"/>
        <end position="128"/>
    </location>
</feature>
<feature type="domain" description="Major facilitator superfamily (MFS) profile" evidence="8">
    <location>
        <begin position="14"/>
        <end position="477"/>
    </location>
</feature>
<dbReference type="RefSeq" id="WP_069113715.1">
    <property type="nucleotide sequence ID" value="NZ_FNUC01000004.1"/>
</dbReference>
<keyword evidence="3" id="KW-1003">Cell membrane</keyword>
<proteinExistence type="predicted"/>
<feature type="transmembrane region" description="Helical" evidence="7">
    <location>
        <begin position="201"/>
        <end position="220"/>
    </location>
</feature>
<evidence type="ECO:0000256" key="7">
    <source>
        <dbReference type="SAM" id="Phobius"/>
    </source>
</evidence>
<feature type="transmembrane region" description="Helical" evidence="7">
    <location>
        <begin position="232"/>
        <end position="250"/>
    </location>
</feature>
<feature type="transmembrane region" description="Helical" evidence="7">
    <location>
        <begin position="52"/>
        <end position="69"/>
    </location>
</feature>
<protein>
    <submittedName>
        <fullName evidence="9">Drug resistance transporter, EmrB/QacA subfamily</fullName>
    </submittedName>
</protein>
<keyword evidence="6 7" id="KW-0472">Membrane</keyword>
<dbReference type="InterPro" id="IPR020846">
    <property type="entry name" value="MFS_dom"/>
</dbReference>
<keyword evidence="10" id="KW-1185">Reference proteome</keyword>
<feature type="transmembrane region" description="Helical" evidence="7">
    <location>
        <begin position="81"/>
        <end position="99"/>
    </location>
</feature>
<feature type="transmembrane region" description="Helical" evidence="7">
    <location>
        <begin position="454"/>
        <end position="473"/>
    </location>
</feature>
<evidence type="ECO:0000256" key="3">
    <source>
        <dbReference type="ARBA" id="ARBA00022475"/>
    </source>
</evidence>
<dbReference type="InterPro" id="IPR011701">
    <property type="entry name" value="MFS"/>
</dbReference>
<dbReference type="GO" id="GO:0005886">
    <property type="term" value="C:plasma membrane"/>
    <property type="evidence" value="ECO:0007669"/>
    <property type="project" value="UniProtKB-SubCell"/>
</dbReference>
<dbReference type="InterPro" id="IPR036259">
    <property type="entry name" value="MFS_trans_sf"/>
</dbReference>
<dbReference type="STRING" id="561176.SAMN04488561_6620"/>
<feature type="transmembrane region" description="Helical" evidence="7">
    <location>
        <begin position="411"/>
        <end position="434"/>
    </location>
</feature>
<feature type="transmembrane region" description="Helical" evidence="7">
    <location>
        <begin position="360"/>
        <end position="390"/>
    </location>
</feature>
<sequence>MPETQLPDPRRWRALAFIALAQLMVVLDATIVNIALPSAQADLGISDANRQWVITAYALAFGSLLLLGGRIADMWGRKNTFLTGLIGFAAASALGGAAVNEALMFASRALQGVFGALLAPAALSLLAVMFTDGKERAKAFGIFGAIAGGGAALGLILGGILTEYLDWRWVFFVNIPIAAIAFVGAVTAVHEPDGTRNRAPLDLPGTLLGTLGLVALVYGFTRAETEGWSDTGTVSMFVLTGLLLVAFVLVERKVKEPLLPLRVVLERNRGGVYLALGLAVIAMFGLFLFLTYYLQIVKGYSPIRSGVAFLPMVAGMVIGSTQLGARLMTRVPARYLMTPGLLVAAVGMLLLTQMNVDSSYVALLLPAQILLGLGLGTTFMPAMSLATFGVEPRDSGIASAMINTSQQVGGAIGTALLNTIAASATTSYIGAHMGGSTPPELVQLQGMVNGYTTAIWWAVGILVVSAAIAFFFVNATPDTEQAAFDELDGEGEAAPVMIH</sequence>
<evidence type="ECO:0000256" key="2">
    <source>
        <dbReference type="ARBA" id="ARBA00022448"/>
    </source>
</evidence>
<accession>A0A1H5PXM7</accession>
<dbReference type="Pfam" id="PF07690">
    <property type="entry name" value="MFS_1"/>
    <property type="match status" value="1"/>
</dbReference>
<dbReference type="InterPro" id="IPR004638">
    <property type="entry name" value="EmrB-like"/>
</dbReference>
<evidence type="ECO:0000256" key="1">
    <source>
        <dbReference type="ARBA" id="ARBA00004651"/>
    </source>
</evidence>
<dbReference type="PANTHER" id="PTHR42718:SF46">
    <property type="entry name" value="BLR6921 PROTEIN"/>
    <property type="match status" value="1"/>
</dbReference>
<dbReference type="CDD" id="cd17321">
    <property type="entry name" value="MFS_MMR_MDR_like"/>
    <property type="match status" value="1"/>
</dbReference>
<evidence type="ECO:0000256" key="5">
    <source>
        <dbReference type="ARBA" id="ARBA00022989"/>
    </source>
</evidence>
<dbReference type="PANTHER" id="PTHR42718">
    <property type="entry name" value="MAJOR FACILITATOR SUPERFAMILY MULTIDRUG TRANSPORTER MFSC"/>
    <property type="match status" value="1"/>
</dbReference>
<dbReference type="EMBL" id="FNUC01000004">
    <property type="protein sequence ID" value="SEF18556.1"/>
    <property type="molecule type" value="Genomic_DNA"/>
</dbReference>
<feature type="transmembrane region" description="Helical" evidence="7">
    <location>
        <begin position="306"/>
        <end position="323"/>
    </location>
</feature>
<dbReference type="SUPFAM" id="SSF103473">
    <property type="entry name" value="MFS general substrate transporter"/>
    <property type="match status" value="1"/>
</dbReference>
<dbReference type="OrthoDB" id="4080117at2"/>
<feature type="transmembrane region" description="Helical" evidence="7">
    <location>
        <begin position="167"/>
        <end position="189"/>
    </location>
</feature>
<evidence type="ECO:0000256" key="4">
    <source>
        <dbReference type="ARBA" id="ARBA00022692"/>
    </source>
</evidence>
<dbReference type="NCBIfam" id="TIGR00711">
    <property type="entry name" value="efflux_EmrB"/>
    <property type="match status" value="1"/>
</dbReference>
<evidence type="ECO:0000259" key="8">
    <source>
        <dbReference type="PROSITE" id="PS50850"/>
    </source>
</evidence>
<dbReference type="Gene3D" id="1.20.1720.10">
    <property type="entry name" value="Multidrug resistance protein D"/>
    <property type="match status" value="1"/>
</dbReference>
<comment type="subcellular location">
    <subcellularLocation>
        <location evidence="1">Cell membrane</location>
        <topology evidence="1">Multi-pass membrane protein</topology>
    </subcellularLocation>
</comment>
<dbReference type="Gene3D" id="1.20.1250.20">
    <property type="entry name" value="MFS general substrate transporter like domains"/>
    <property type="match status" value="1"/>
</dbReference>
<reference evidence="10" key="1">
    <citation type="submission" date="2016-10" db="EMBL/GenBank/DDBJ databases">
        <authorList>
            <person name="Varghese N."/>
            <person name="Submissions S."/>
        </authorList>
    </citation>
    <scope>NUCLEOTIDE SEQUENCE [LARGE SCALE GENOMIC DNA]</scope>
    <source>
        <strain evidence="10">DSM 45237</strain>
    </source>
</reference>
<feature type="transmembrane region" description="Helical" evidence="7">
    <location>
        <begin position="12"/>
        <end position="32"/>
    </location>
</feature>
<feature type="transmembrane region" description="Helical" evidence="7">
    <location>
        <begin position="140"/>
        <end position="161"/>
    </location>
</feature>
<dbReference type="InterPro" id="IPR005829">
    <property type="entry name" value="Sugar_transporter_CS"/>
</dbReference>
<feature type="transmembrane region" description="Helical" evidence="7">
    <location>
        <begin position="271"/>
        <end position="294"/>
    </location>
</feature>
<keyword evidence="4 7" id="KW-0812">Transmembrane</keyword>
<dbReference type="GO" id="GO:0022857">
    <property type="term" value="F:transmembrane transporter activity"/>
    <property type="evidence" value="ECO:0007669"/>
    <property type="project" value="InterPro"/>
</dbReference>
<keyword evidence="5 7" id="KW-1133">Transmembrane helix</keyword>
<dbReference type="PROSITE" id="PS50850">
    <property type="entry name" value="MFS"/>
    <property type="match status" value="1"/>
</dbReference>